<sequence length="408" mass="48247">MVTYNSWKELCSARNMQNENFESRLATQRQLYVSNEETMRAKDLEHRSLKANIMSAELHIREKDNIIGRLTSEVEAMRQEMSQVAVEKQRLSTIAKSVAEEAKAFEEDARTFQKEREILASQLAEAKAELKACLTSRDRLIEYELDLQQMKGLLEDARKLQQKDREHFQKLLSEEKLHYKWEELRISSHRFDQLTLKLSESEKPLDSVNQSNKNLVQQVSTLQKSEVEWGRLEQEMREELAILRKDRLILTSEVEELKRKLVRAEVERKEMDSSRSRLDREVNSLKKHVEAIAQLERDSDPNAMTKVLKDQRELEGRMAKLVTEKQQLEAIVDQKEANFSQERRTMTSQMETLRDQLEMEKKRRLQLQKEARATERTITPERHFSRSSDVRMTRLTKSIQRRSNPFRV</sequence>
<evidence type="ECO:0000256" key="1">
    <source>
        <dbReference type="SAM" id="Coils"/>
    </source>
</evidence>
<protein>
    <submittedName>
        <fullName evidence="2">Uncharacterized protein</fullName>
    </submittedName>
</protein>
<keyword evidence="3" id="KW-1185">Reference proteome</keyword>
<name>A0AAD5MHN0_PARTN</name>
<dbReference type="EMBL" id="JAHQIW010003449">
    <property type="protein sequence ID" value="KAJ1358725.1"/>
    <property type="molecule type" value="Genomic_DNA"/>
</dbReference>
<proteinExistence type="predicted"/>
<feature type="coiled-coil region" evidence="1">
    <location>
        <begin position="240"/>
        <end position="377"/>
    </location>
</feature>
<feature type="coiled-coil region" evidence="1">
    <location>
        <begin position="60"/>
        <end position="160"/>
    </location>
</feature>
<accession>A0AAD5MHN0</accession>
<reference evidence="2" key="1">
    <citation type="submission" date="2021-06" db="EMBL/GenBank/DDBJ databases">
        <title>Parelaphostrongylus tenuis whole genome reference sequence.</title>
        <authorList>
            <person name="Garwood T.J."/>
            <person name="Larsen P.A."/>
            <person name="Fountain-Jones N.M."/>
            <person name="Garbe J.R."/>
            <person name="Macchietto M.G."/>
            <person name="Kania S.A."/>
            <person name="Gerhold R.W."/>
            <person name="Richards J.E."/>
            <person name="Wolf T.M."/>
        </authorList>
    </citation>
    <scope>NUCLEOTIDE SEQUENCE</scope>
    <source>
        <strain evidence="2">MNPRO001-30</strain>
        <tissue evidence="2">Meninges</tissue>
    </source>
</reference>
<keyword evidence="1" id="KW-0175">Coiled coil</keyword>
<evidence type="ECO:0000313" key="3">
    <source>
        <dbReference type="Proteomes" id="UP001196413"/>
    </source>
</evidence>
<organism evidence="2 3">
    <name type="scientific">Parelaphostrongylus tenuis</name>
    <name type="common">Meningeal worm</name>
    <dbReference type="NCBI Taxonomy" id="148309"/>
    <lineage>
        <taxon>Eukaryota</taxon>
        <taxon>Metazoa</taxon>
        <taxon>Ecdysozoa</taxon>
        <taxon>Nematoda</taxon>
        <taxon>Chromadorea</taxon>
        <taxon>Rhabditida</taxon>
        <taxon>Rhabditina</taxon>
        <taxon>Rhabditomorpha</taxon>
        <taxon>Strongyloidea</taxon>
        <taxon>Metastrongylidae</taxon>
        <taxon>Parelaphostrongylus</taxon>
    </lineage>
</organism>
<dbReference type="AlphaFoldDB" id="A0AAD5MHN0"/>
<dbReference type="Proteomes" id="UP001196413">
    <property type="component" value="Unassembled WGS sequence"/>
</dbReference>
<comment type="caution">
    <text evidence="2">The sequence shown here is derived from an EMBL/GenBank/DDBJ whole genome shotgun (WGS) entry which is preliminary data.</text>
</comment>
<evidence type="ECO:0000313" key="2">
    <source>
        <dbReference type="EMBL" id="KAJ1358725.1"/>
    </source>
</evidence>
<gene>
    <name evidence="2" type="ORF">KIN20_017225</name>
</gene>